<keyword evidence="3" id="KW-1185">Reference proteome</keyword>
<name>A0A427YMK1_9TREE</name>
<reference evidence="2 3" key="1">
    <citation type="submission" date="2018-11" db="EMBL/GenBank/DDBJ databases">
        <title>Genome sequence of Saitozyma podzolica DSM 27192.</title>
        <authorList>
            <person name="Aliyu H."/>
            <person name="Gorte O."/>
            <person name="Ochsenreither K."/>
        </authorList>
    </citation>
    <scope>NUCLEOTIDE SEQUENCE [LARGE SCALE GENOMIC DNA]</scope>
    <source>
        <strain evidence="2 3">DSM 27192</strain>
    </source>
</reference>
<dbReference type="Gene3D" id="3.90.1300.10">
    <property type="entry name" value="Amidase signature (AS) domain"/>
    <property type="match status" value="1"/>
</dbReference>
<proteinExistence type="predicted"/>
<dbReference type="PANTHER" id="PTHR11895:SF151">
    <property type="entry name" value="GLUTAMYL-TRNA(GLN) AMIDOTRANSFERASE SUBUNIT A"/>
    <property type="match status" value="1"/>
</dbReference>
<protein>
    <recommendedName>
        <fullName evidence="1">Amidase domain-containing protein</fullName>
    </recommendedName>
</protein>
<feature type="domain" description="Amidase" evidence="1">
    <location>
        <begin position="31"/>
        <end position="425"/>
    </location>
</feature>
<dbReference type="Proteomes" id="UP000279259">
    <property type="component" value="Unassembled WGS sequence"/>
</dbReference>
<dbReference type="Pfam" id="PF01425">
    <property type="entry name" value="Amidase"/>
    <property type="match status" value="1"/>
</dbReference>
<dbReference type="InterPro" id="IPR036928">
    <property type="entry name" value="AS_sf"/>
</dbReference>
<evidence type="ECO:0000313" key="2">
    <source>
        <dbReference type="EMBL" id="RSH92358.1"/>
    </source>
</evidence>
<organism evidence="2 3">
    <name type="scientific">Saitozyma podzolica</name>
    <dbReference type="NCBI Taxonomy" id="1890683"/>
    <lineage>
        <taxon>Eukaryota</taxon>
        <taxon>Fungi</taxon>
        <taxon>Dikarya</taxon>
        <taxon>Basidiomycota</taxon>
        <taxon>Agaricomycotina</taxon>
        <taxon>Tremellomycetes</taxon>
        <taxon>Tremellales</taxon>
        <taxon>Trimorphomycetaceae</taxon>
        <taxon>Saitozyma</taxon>
    </lineage>
</organism>
<sequence length="457" mass="49376">MSVPSNFLTATETVALVKSGALTVTQVALDHLARYDARDPTIHAWAYLNRDLILSEAKRLDAIPPEERGPLHGVMLGVKDMIHTKDMPTQHNSPIYIDHHPHVDAGPVAVCRAAGALIYGKTHTTEFASTIVGPPARNAWDPRRTPGGSSSGSGAAVGDWQCHFAFGTQTGGSTIRPGSYNGIFAMKPTWGAISREGLKIYSVTLDTLGLYARSVADLQLLCKVFQLADDIPPPTVPKPLSESTFAYIKTDQWDARDGPSPELLAAWDKSKALLVAAGAKVIDVDLPAEFDRIQGHRNIHIMNGEGRVNFLAEYMIGKDKMHESLVGHVENTKNITRRQQLDAYDTVAALRPVFDKIASQYDAVITPSVPAQAPMGIESTGDARFCGMWTALHVPCVNVPGFASDEGAPIGLTLIGPRYEDERLLSVSSQVAKAWLNADKEKYLPFAAPAGVEHSTA</sequence>
<dbReference type="STRING" id="1890683.A0A427YMK1"/>
<dbReference type="InterPro" id="IPR000120">
    <property type="entry name" value="Amidase"/>
</dbReference>
<dbReference type="OrthoDB" id="5423360at2759"/>
<comment type="caution">
    <text evidence="2">The sequence shown here is derived from an EMBL/GenBank/DDBJ whole genome shotgun (WGS) entry which is preliminary data.</text>
</comment>
<dbReference type="EMBL" id="RSCD01000006">
    <property type="protein sequence ID" value="RSH92358.1"/>
    <property type="molecule type" value="Genomic_DNA"/>
</dbReference>
<dbReference type="PANTHER" id="PTHR11895">
    <property type="entry name" value="TRANSAMIDASE"/>
    <property type="match status" value="1"/>
</dbReference>
<dbReference type="SUPFAM" id="SSF75304">
    <property type="entry name" value="Amidase signature (AS) enzymes"/>
    <property type="match status" value="1"/>
</dbReference>
<accession>A0A427YMK1</accession>
<evidence type="ECO:0000313" key="3">
    <source>
        <dbReference type="Proteomes" id="UP000279259"/>
    </source>
</evidence>
<dbReference type="InterPro" id="IPR023631">
    <property type="entry name" value="Amidase_dom"/>
</dbReference>
<evidence type="ECO:0000259" key="1">
    <source>
        <dbReference type="Pfam" id="PF01425"/>
    </source>
</evidence>
<dbReference type="AlphaFoldDB" id="A0A427YMK1"/>
<gene>
    <name evidence="2" type="ORF">EHS25_008773</name>
</gene>
<dbReference type="GO" id="GO:0003824">
    <property type="term" value="F:catalytic activity"/>
    <property type="evidence" value="ECO:0007669"/>
    <property type="project" value="InterPro"/>
</dbReference>